<dbReference type="UniPathway" id="UPA00344"/>
<dbReference type="PANTHER" id="PTHR33359:SF1">
    <property type="entry name" value="MOLYBDOPTERIN SYNTHASE SULFUR CARRIER SUBUNIT"/>
    <property type="match status" value="1"/>
</dbReference>
<evidence type="ECO:0000256" key="4">
    <source>
        <dbReference type="ARBA" id="ARBA00024200"/>
    </source>
</evidence>
<dbReference type="Pfam" id="PF02597">
    <property type="entry name" value="ThiS"/>
    <property type="match status" value="1"/>
</dbReference>
<evidence type="ECO:0000256" key="5">
    <source>
        <dbReference type="ARBA" id="ARBA00024247"/>
    </source>
</evidence>
<dbReference type="InterPro" id="IPR016155">
    <property type="entry name" value="Mopterin_synth/thiamin_S_b"/>
</dbReference>
<reference evidence="6" key="1">
    <citation type="submission" date="2018-12" db="EMBL/GenBank/DDBJ databases">
        <title>Novel natural products biosynthetic potential of the class Ktedonobacteria.</title>
        <authorList>
            <person name="Zheng Y."/>
            <person name="Saitou A."/>
            <person name="Wang C.M."/>
            <person name="Toyoda A."/>
            <person name="Minakuchi Y."/>
            <person name="Sekiguchi Y."/>
            <person name="Ueda K."/>
            <person name="Takano H."/>
            <person name="Sakai Y."/>
            <person name="Yokota A."/>
            <person name="Yabe S."/>
        </authorList>
    </citation>
    <scope>NUCLEOTIDE SEQUENCE</scope>
    <source>
        <strain evidence="6">A3-2</strain>
    </source>
</reference>
<dbReference type="CDD" id="cd00754">
    <property type="entry name" value="Ubl_MoaD"/>
    <property type="match status" value="1"/>
</dbReference>
<dbReference type="PANTHER" id="PTHR33359">
    <property type="entry name" value="MOLYBDOPTERIN SYNTHASE SULFUR CARRIER SUBUNIT"/>
    <property type="match status" value="1"/>
</dbReference>
<name>A0A455T6V4_9CHLR</name>
<dbReference type="SUPFAM" id="SSF54285">
    <property type="entry name" value="MoaD/ThiS"/>
    <property type="match status" value="1"/>
</dbReference>
<evidence type="ECO:0000313" key="6">
    <source>
        <dbReference type="EMBL" id="BBH95391.1"/>
    </source>
</evidence>
<dbReference type="InterPro" id="IPR044672">
    <property type="entry name" value="MOCS2A"/>
</dbReference>
<dbReference type="InterPro" id="IPR012675">
    <property type="entry name" value="Beta-grasp_dom_sf"/>
</dbReference>
<sequence>MKIRVRYFAGLREVVGQNAEVLTLPEGATVAAARTLLITRYPRLQPILERSLCAVNREYVPADHTLQENDELVFIPPLGGGAAWA</sequence>
<comment type="pathway">
    <text evidence="1">Cofactor biosynthesis; molybdopterin biosynthesis.</text>
</comment>
<organism evidence="6">
    <name type="scientific">Thermogemmatispora argillosa</name>
    <dbReference type="NCBI Taxonomy" id="2045280"/>
    <lineage>
        <taxon>Bacteria</taxon>
        <taxon>Bacillati</taxon>
        <taxon>Chloroflexota</taxon>
        <taxon>Ktedonobacteria</taxon>
        <taxon>Thermogemmatisporales</taxon>
        <taxon>Thermogemmatisporaceae</taxon>
        <taxon>Thermogemmatispora</taxon>
    </lineage>
</organism>
<keyword evidence="2" id="KW-0547">Nucleotide-binding</keyword>
<evidence type="ECO:0000256" key="2">
    <source>
        <dbReference type="ARBA" id="ARBA00022741"/>
    </source>
</evidence>
<evidence type="ECO:0000256" key="3">
    <source>
        <dbReference type="ARBA" id="ARBA00023150"/>
    </source>
</evidence>
<keyword evidence="3" id="KW-0501">Molybdenum cofactor biosynthesis</keyword>
<accession>A0A455T6V4</accession>
<dbReference type="Gene3D" id="3.10.20.30">
    <property type="match status" value="1"/>
</dbReference>
<dbReference type="EMBL" id="AP019377">
    <property type="protein sequence ID" value="BBH95391.1"/>
    <property type="molecule type" value="Genomic_DNA"/>
</dbReference>
<dbReference type="InterPro" id="IPR003749">
    <property type="entry name" value="ThiS/MoaD-like"/>
</dbReference>
<gene>
    <name evidence="6" type="ORF">KTA_35900</name>
</gene>
<comment type="similarity">
    <text evidence="4">Belongs to the MoaD family.</text>
</comment>
<protein>
    <recommendedName>
        <fullName evidence="5">Molybdopterin synthase sulfur carrier subunit</fullName>
    </recommendedName>
</protein>
<dbReference type="GO" id="GO:0000166">
    <property type="term" value="F:nucleotide binding"/>
    <property type="evidence" value="ECO:0007669"/>
    <property type="project" value="UniProtKB-KW"/>
</dbReference>
<dbReference type="FunFam" id="3.10.20.30:FF:000010">
    <property type="entry name" value="Molybdopterin synthase sulfur carrier subunit"/>
    <property type="match status" value="1"/>
</dbReference>
<dbReference type="AlphaFoldDB" id="A0A455T6V4"/>
<dbReference type="GO" id="GO:1990133">
    <property type="term" value="C:molybdopterin adenylyltransferase complex"/>
    <property type="evidence" value="ECO:0007669"/>
    <property type="project" value="TreeGrafter"/>
</dbReference>
<dbReference type="GO" id="GO:0006777">
    <property type="term" value="P:Mo-molybdopterin cofactor biosynthetic process"/>
    <property type="evidence" value="ECO:0007669"/>
    <property type="project" value="UniProtKB-KW"/>
</dbReference>
<evidence type="ECO:0000256" key="1">
    <source>
        <dbReference type="ARBA" id="ARBA00005046"/>
    </source>
</evidence>
<proteinExistence type="inferred from homology"/>